<evidence type="ECO:0000256" key="7">
    <source>
        <dbReference type="ARBA" id="ARBA00033000"/>
    </source>
</evidence>
<evidence type="ECO:0000256" key="10">
    <source>
        <dbReference type="SAM" id="SignalP"/>
    </source>
</evidence>
<feature type="region of interest" description="Disordered" evidence="9">
    <location>
        <begin position="22"/>
        <end position="45"/>
    </location>
</feature>
<dbReference type="Pfam" id="PF03174">
    <property type="entry name" value="CHB_HEX_C"/>
    <property type="match status" value="1"/>
</dbReference>
<evidence type="ECO:0000256" key="4">
    <source>
        <dbReference type="ARBA" id="ARBA00022801"/>
    </source>
</evidence>
<feature type="active site" description="Proton donor" evidence="8">
    <location>
        <position position="568"/>
    </location>
</feature>
<evidence type="ECO:0000256" key="2">
    <source>
        <dbReference type="ARBA" id="ARBA00006285"/>
    </source>
</evidence>
<dbReference type="SUPFAM" id="SSF49384">
    <property type="entry name" value="Carbohydrate-binding domain"/>
    <property type="match status" value="1"/>
</dbReference>
<proteinExistence type="inferred from homology"/>
<dbReference type="InterPro" id="IPR004866">
    <property type="entry name" value="CHB/HEX_N_dom"/>
</dbReference>
<dbReference type="SUPFAM" id="SSF51445">
    <property type="entry name" value="(Trans)glycosidases"/>
    <property type="match status" value="1"/>
</dbReference>
<feature type="chain" id="PRO_5016921409" description="beta-N-acetylhexosaminidase" evidence="10">
    <location>
        <begin position="19"/>
        <end position="900"/>
    </location>
</feature>
<dbReference type="InterPro" id="IPR015882">
    <property type="entry name" value="HEX_bac_N"/>
</dbReference>
<dbReference type="AlphaFoldDB" id="A0A379YMJ6"/>
<evidence type="ECO:0000256" key="5">
    <source>
        <dbReference type="ARBA" id="ARBA00023295"/>
    </source>
</evidence>
<dbReference type="Gene3D" id="2.60.40.290">
    <property type="match status" value="1"/>
</dbReference>
<dbReference type="InterPro" id="IPR012291">
    <property type="entry name" value="CBM2_carb-bd_dom_sf"/>
</dbReference>
<dbReference type="Pfam" id="PF00728">
    <property type="entry name" value="Glyco_hydro_20"/>
    <property type="match status" value="1"/>
</dbReference>
<dbReference type="Pfam" id="PF03173">
    <property type="entry name" value="CHB_HEX"/>
    <property type="match status" value="1"/>
</dbReference>
<dbReference type="SMART" id="SM01081">
    <property type="entry name" value="CHB_HEX"/>
    <property type="match status" value="1"/>
</dbReference>
<evidence type="ECO:0000256" key="9">
    <source>
        <dbReference type="SAM" id="MobiDB-lite"/>
    </source>
</evidence>
<dbReference type="Pfam" id="PF02838">
    <property type="entry name" value="Glyco_hydro_20b"/>
    <property type="match status" value="1"/>
</dbReference>
<dbReference type="InterPro" id="IPR004867">
    <property type="entry name" value="CHB_C_dom"/>
</dbReference>
<dbReference type="SUPFAM" id="SSF81296">
    <property type="entry name" value="E set domains"/>
    <property type="match status" value="1"/>
</dbReference>
<feature type="domain" description="Chitobiase/beta-hexosaminidases N-terminal" evidence="11">
    <location>
        <begin position="56"/>
        <end position="221"/>
    </location>
</feature>
<dbReference type="InterPro" id="IPR013783">
    <property type="entry name" value="Ig-like_fold"/>
</dbReference>
<dbReference type="InterPro" id="IPR014756">
    <property type="entry name" value="Ig_E-set"/>
</dbReference>
<evidence type="ECO:0000256" key="1">
    <source>
        <dbReference type="ARBA" id="ARBA00001231"/>
    </source>
</evidence>
<gene>
    <name evidence="12" type="primary">chb</name>
    <name evidence="12" type="ORF">NCTC10738_00256</name>
</gene>
<evidence type="ECO:0000313" key="13">
    <source>
        <dbReference type="Proteomes" id="UP000254069"/>
    </source>
</evidence>
<dbReference type="Proteomes" id="UP000254069">
    <property type="component" value="Unassembled WGS sequence"/>
</dbReference>
<reference evidence="12 13" key="1">
    <citation type="submission" date="2018-06" db="EMBL/GenBank/DDBJ databases">
        <authorList>
            <consortium name="Pathogen Informatics"/>
            <person name="Doyle S."/>
        </authorList>
    </citation>
    <scope>NUCLEOTIDE SEQUENCE [LARGE SCALE GENOMIC DNA]</scope>
    <source>
        <strain evidence="12 13">NCTC10738</strain>
    </source>
</reference>
<feature type="compositionally biased region" description="Low complexity" evidence="9">
    <location>
        <begin position="31"/>
        <end position="41"/>
    </location>
</feature>
<dbReference type="EC" id="3.2.1.52" evidence="3"/>
<keyword evidence="4 12" id="KW-0378">Hydrolase</keyword>
<dbReference type="GO" id="GO:0004563">
    <property type="term" value="F:beta-N-acetylhexosaminidase activity"/>
    <property type="evidence" value="ECO:0007669"/>
    <property type="project" value="UniProtKB-EC"/>
</dbReference>
<dbReference type="Gene3D" id="3.20.20.80">
    <property type="entry name" value="Glycosidases"/>
    <property type="match status" value="1"/>
</dbReference>
<dbReference type="InterPro" id="IPR008965">
    <property type="entry name" value="CBM2/CBM3_carb-bd_dom_sf"/>
</dbReference>
<evidence type="ECO:0000256" key="3">
    <source>
        <dbReference type="ARBA" id="ARBA00012663"/>
    </source>
</evidence>
<keyword evidence="5 12" id="KW-0326">Glycosidase</keyword>
<evidence type="ECO:0000256" key="6">
    <source>
        <dbReference type="ARBA" id="ARBA00030512"/>
    </source>
</evidence>
<dbReference type="PANTHER" id="PTHR22600:SF57">
    <property type="entry name" value="BETA-N-ACETYLHEXOSAMINIDASE"/>
    <property type="match status" value="1"/>
</dbReference>
<evidence type="ECO:0000259" key="11">
    <source>
        <dbReference type="SMART" id="SM01081"/>
    </source>
</evidence>
<feature type="signal peptide" evidence="10">
    <location>
        <begin position="1"/>
        <end position="18"/>
    </location>
</feature>
<dbReference type="RefSeq" id="WP_115389010.1">
    <property type="nucleotide sequence ID" value="NZ_JADZHC010000037.1"/>
</dbReference>
<dbReference type="CDD" id="cd06569">
    <property type="entry name" value="GH20_Sm-chitobiase-like"/>
    <property type="match status" value="1"/>
</dbReference>
<dbReference type="GO" id="GO:0016020">
    <property type="term" value="C:membrane"/>
    <property type="evidence" value="ECO:0007669"/>
    <property type="project" value="TreeGrafter"/>
</dbReference>
<evidence type="ECO:0000313" key="12">
    <source>
        <dbReference type="EMBL" id="SUI47277.1"/>
    </source>
</evidence>
<dbReference type="EMBL" id="UGYO01000001">
    <property type="protein sequence ID" value="SUI47277.1"/>
    <property type="molecule type" value="Genomic_DNA"/>
</dbReference>
<name>A0A379YMJ6_9GAMM</name>
<dbReference type="GO" id="GO:0005975">
    <property type="term" value="P:carbohydrate metabolic process"/>
    <property type="evidence" value="ECO:0007669"/>
    <property type="project" value="InterPro"/>
</dbReference>
<keyword evidence="13" id="KW-1185">Reference proteome</keyword>
<evidence type="ECO:0000256" key="8">
    <source>
        <dbReference type="PIRSR" id="PIRSR625705-1"/>
    </source>
</evidence>
<dbReference type="SUPFAM" id="SSF55545">
    <property type="entry name" value="beta-N-acetylhexosaminidase-like domain"/>
    <property type="match status" value="1"/>
</dbReference>
<dbReference type="InterPro" id="IPR029018">
    <property type="entry name" value="Hex-like_dom2"/>
</dbReference>
<comment type="similarity">
    <text evidence="2">Belongs to the glycosyl hydrolase 20 family.</text>
</comment>
<dbReference type="Gene3D" id="3.30.379.10">
    <property type="entry name" value="Chitobiase/beta-hexosaminidase domain 2-like"/>
    <property type="match status" value="1"/>
</dbReference>
<comment type="catalytic activity">
    <reaction evidence="1">
        <text>Hydrolysis of terminal non-reducing N-acetyl-D-hexosamine residues in N-acetyl-beta-D-hexosaminides.</text>
        <dbReference type="EC" id="3.2.1.52"/>
    </reaction>
</comment>
<keyword evidence="10" id="KW-0732">Signal</keyword>
<sequence length="900" mass="99093">MKLTIAALAIALSLGLTACSDKPPATGTEPGQSQAGSSSKASNEELTQNKLHSFAQSLQLKYAVLSNVPDDNCDPSRAEGRCFQAQIRLTPSEDLSASDWAIYFSQMRPVLSVASPEFHIEHIQGDLHRLTPTAAFGGFKKGVSEIINFRGELWQLSEIDAMPNYYMVVEGFKPEVIASTEVKQDPDTGLELLPYVQPYTDAEKQYRRSSQDKLPWDTANVVFGQNADTPDDAGLAVASLIPKPDSVTWLEQTPVTLNAGIKLNPSHIANGVELQSLEAELLRLQRLGVSQSEQGLALNLLPLKGGQSEHYRLEIEAGGINLAAADAAGYSYGLASLAALLQLPADDTQSIALPQLRIQDGPRYPFRGMHLDVGRNFHSKAFVLSLLEQMAAYKLNVLHLHMADDEGWRLQIPGLPELTEIGSKRCHDLDENRCLLPQLGSGPNPETQVNGYYTTQDYIDILKFAAARQIQVIPSMDMPGHSRAAIKSMQARSRKLLAQGDSQAASQYLLADPEDATVYSSIQYYNDNTLNVCMESSYTFVAKVIDEIAKLHQAAGVPLKRYHIGADETAGAWLDSPACERFIAANSQRVADKSALGAYFIERVSQMLAERGIEAAGWSDGMSHVNPANMPSPVQSNIWDIVAHGGFKRAHAQANLGWDTVLSNPEVLYFDMPPAADPKEPGYYWASRSSNSRKLHSFMPDNLPANAEQWGDIEARPFIADDTEQLSPQGKRLSGPMAPGRGFIGLQGQLWSETIRSDTTAAYMIFPRLLVLAEKAWHKPDWELAYRHQGASYSQDSGHFVAEQRKAQAEDWHRLANILGHKELAKLDKAGVHYRLPLPGGRIKDGKLEANVIFPGLKIQYRRPGSEWQEYRGPVAIAAPLELRSVSPDGRRYSRVQPLN</sequence>
<dbReference type="GO" id="GO:0030247">
    <property type="term" value="F:polysaccharide binding"/>
    <property type="evidence" value="ECO:0007669"/>
    <property type="project" value="InterPro"/>
</dbReference>
<dbReference type="GO" id="GO:0030203">
    <property type="term" value="P:glycosaminoglycan metabolic process"/>
    <property type="evidence" value="ECO:0007669"/>
    <property type="project" value="TreeGrafter"/>
</dbReference>
<protein>
    <recommendedName>
        <fullName evidence="3">beta-N-acetylhexosaminidase</fullName>
        <ecNumber evidence="3">3.2.1.52</ecNumber>
    </recommendedName>
    <alternativeName>
        <fullName evidence="6">Beta-N-acetylhexosaminidase</fullName>
    </alternativeName>
    <alternativeName>
        <fullName evidence="7">N-acetyl-beta-glucosaminidase</fullName>
    </alternativeName>
</protein>
<organism evidence="12 13">
    <name type="scientific">Shewanella algae</name>
    <dbReference type="NCBI Taxonomy" id="38313"/>
    <lineage>
        <taxon>Bacteria</taxon>
        <taxon>Pseudomonadati</taxon>
        <taxon>Pseudomonadota</taxon>
        <taxon>Gammaproteobacteria</taxon>
        <taxon>Alteromonadales</taxon>
        <taxon>Shewanellaceae</taxon>
        <taxon>Shewanella</taxon>
    </lineage>
</organism>
<dbReference type="CDD" id="cd02847">
    <property type="entry name" value="E_set_Chitobiase_C"/>
    <property type="match status" value="1"/>
</dbReference>
<dbReference type="PRINTS" id="PR00738">
    <property type="entry name" value="GLHYDRLASE20"/>
</dbReference>
<dbReference type="PROSITE" id="PS51257">
    <property type="entry name" value="PROKAR_LIPOPROTEIN"/>
    <property type="match status" value="1"/>
</dbReference>
<dbReference type="InterPro" id="IPR025705">
    <property type="entry name" value="Beta_hexosaminidase_sua/sub"/>
</dbReference>
<accession>A0A379YMJ6</accession>
<dbReference type="Gene3D" id="2.60.40.10">
    <property type="entry name" value="Immunoglobulins"/>
    <property type="match status" value="1"/>
</dbReference>
<dbReference type="PANTHER" id="PTHR22600">
    <property type="entry name" value="BETA-HEXOSAMINIDASE"/>
    <property type="match status" value="1"/>
</dbReference>
<dbReference type="InterPro" id="IPR017853">
    <property type="entry name" value="GH"/>
</dbReference>
<dbReference type="InterPro" id="IPR015883">
    <property type="entry name" value="Glyco_hydro_20_cat"/>
</dbReference>